<keyword evidence="1" id="KW-1133">Transmembrane helix</keyword>
<dbReference type="InterPro" id="IPR050846">
    <property type="entry name" value="TLCD"/>
</dbReference>
<reference evidence="2" key="1">
    <citation type="submission" date="2014-09" db="EMBL/GenBank/DDBJ databases">
        <title>Genome sequence of the luminous mushroom Mycena chlorophos for searching fungal bioluminescence genes.</title>
        <authorList>
            <person name="Tanaka Y."/>
            <person name="Kasuga D."/>
            <person name="Oba Y."/>
            <person name="Hase S."/>
            <person name="Sato K."/>
            <person name="Oba Y."/>
            <person name="Sakakibara Y."/>
        </authorList>
    </citation>
    <scope>NUCLEOTIDE SEQUENCE</scope>
</reference>
<evidence type="ECO:0000313" key="3">
    <source>
        <dbReference type="Proteomes" id="UP000815677"/>
    </source>
</evidence>
<keyword evidence="1" id="KW-0472">Membrane</keyword>
<protein>
    <recommendedName>
        <fullName evidence="4">TLC domain-containing protein</fullName>
    </recommendedName>
</protein>
<keyword evidence="3" id="KW-1185">Reference proteome</keyword>
<dbReference type="EMBL" id="DF850018">
    <property type="protein sequence ID" value="GAT61272.1"/>
    <property type="molecule type" value="Genomic_DNA"/>
</dbReference>
<evidence type="ECO:0000313" key="2">
    <source>
        <dbReference type="EMBL" id="GAT61272.1"/>
    </source>
</evidence>
<feature type="transmembrane region" description="Helical" evidence="1">
    <location>
        <begin position="155"/>
        <end position="176"/>
    </location>
</feature>
<feature type="transmembrane region" description="Helical" evidence="1">
    <location>
        <begin position="36"/>
        <end position="57"/>
    </location>
</feature>
<keyword evidence="1" id="KW-0812">Transmembrane</keyword>
<feature type="transmembrane region" description="Helical" evidence="1">
    <location>
        <begin position="129"/>
        <end position="149"/>
    </location>
</feature>
<accession>A0ABQ0MDF3</accession>
<feature type="transmembrane region" description="Helical" evidence="1">
    <location>
        <begin position="188"/>
        <end position="207"/>
    </location>
</feature>
<sequence length="313" mass="34333">MALGTPLGVVGPVLLDNTTPQVVSAGSSLLNDTTSVSVAVASFVGLCAAYGTFACYFETPRQAAWILTTLAGLGMTLCCIPFVRDYATAIGSVAGLHPRFGFAIAVARAFQGYLAADLIVGINAYRSQITLLTGWIHHSLYLVICEVAIRRSWAHLFAFCGFMELPTFLLGIGTLFPQARSNRLFTGTFFTTRILMHTILIAQFFAARPDGSLVPALVLCGVFPLHVLWFVACIKGIIRRVKARRLLAPKPPHKSASLRLRVRHWFHGAVRESAGHWVSNRRPFRPRARAMARRMGDRLVDAKEVVMEFVGFA</sequence>
<name>A0ABQ0MDF3_MYCCL</name>
<evidence type="ECO:0008006" key="4">
    <source>
        <dbReference type="Google" id="ProtNLM"/>
    </source>
</evidence>
<feature type="transmembrane region" description="Helical" evidence="1">
    <location>
        <begin position="64"/>
        <end position="83"/>
    </location>
</feature>
<dbReference type="Proteomes" id="UP000815677">
    <property type="component" value="Unassembled WGS sequence"/>
</dbReference>
<feature type="transmembrane region" description="Helical" evidence="1">
    <location>
        <begin position="103"/>
        <end position="122"/>
    </location>
</feature>
<dbReference type="PANTHER" id="PTHR13439:SF72">
    <property type="entry name" value="TLC DOMAIN-CONTAINING PROTEIN"/>
    <property type="match status" value="1"/>
</dbReference>
<gene>
    <name evidence="2" type="ORF">MCHLO_17308</name>
</gene>
<dbReference type="PANTHER" id="PTHR13439">
    <property type="entry name" value="CT120 PROTEIN"/>
    <property type="match status" value="1"/>
</dbReference>
<organism evidence="2 3">
    <name type="scientific">Mycena chlorophos</name>
    <name type="common">Agaric fungus</name>
    <name type="synonym">Agaricus chlorophos</name>
    <dbReference type="NCBI Taxonomy" id="658473"/>
    <lineage>
        <taxon>Eukaryota</taxon>
        <taxon>Fungi</taxon>
        <taxon>Dikarya</taxon>
        <taxon>Basidiomycota</taxon>
        <taxon>Agaricomycotina</taxon>
        <taxon>Agaricomycetes</taxon>
        <taxon>Agaricomycetidae</taxon>
        <taxon>Agaricales</taxon>
        <taxon>Marasmiineae</taxon>
        <taxon>Mycenaceae</taxon>
        <taxon>Mycena</taxon>
    </lineage>
</organism>
<evidence type="ECO:0000256" key="1">
    <source>
        <dbReference type="SAM" id="Phobius"/>
    </source>
</evidence>
<proteinExistence type="predicted"/>
<feature type="transmembrane region" description="Helical" evidence="1">
    <location>
        <begin position="213"/>
        <end position="238"/>
    </location>
</feature>